<dbReference type="AlphaFoldDB" id="A0A3M7P760"/>
<gene>
    <name evidence="1" type="ORF">BpHYR1_010185</name>
</gene>
<organism evidence="1 2">
    <name type="scientific">Brachionus plicatilis</name>
    <name type="common">Marine rotifer</name>
    <name type="synonym">Brachionus muelleri</name>
    <dbReference type="NCBI Taxonomy" id="10195"/>
    <lineage>
        <taxon>Eukaryota</taxon>
        <taxon>Metazoa</taxon>
        <taxon>Spiralia</taxon>
        <taxon>Gnathifera</taxon>
        <taxon>Rotifera</taxon>
        <taxon>Eurotatoria</taxon>
        <taxon>Monogononta</taxon>
        <taxon>Pseudotrocha</taxon>
        <taxon>Ploima</taxon>
        <taxon>Brachionidae</taxon>
        <taxon>Brachionus</taxon>
    </lineage>
</organism>
<protein>
    <submittedName>
        <fullName evidence="1">Neugrin-like protein</fullName>
    </submittedName>
</protein>
<dbReference type="GO" id="GO:0005634">
    <property type="term" value="C:nucleus"/>
    <property type="evidence" value="ECO:0007669"/>
    <property type="project" value="TreeGrafter"/>
</dbReference>
<reference evidence="1 2" key="1">
    <citation type="journal article" date="2018" name="Sci. Rep.">
        <title>Genomic signatures of local adaptation to the degree of environmental predictability in rotifers.</title>
        <authorList>
            <person name="Franch-Gras L."/>
            <person name="Hahn C."/>
            <person name="Garcia-Roger E.M."/>
            <person name="Carmona M.J."/>
            <person name="Serra M."/>
            <person name="Gomez A."/>
        </authorList>
    </citation>
    <scope>NUCLEOTIDE SEQUENCE [LARGE SCALE GENOMIC DNA]</scope>
    <source>
        <strain evidence="1">HYR1</strain>
    </source>
</reference>
<name>A0A3M7P760_BRAPC</name>
<evidence type="ECO:0000313" key="1">
    <source>
        <dbReference type="EMBL" id="RMZ94524.1"/>
    </source>
</evidence>
<evidence type="ECO:0000313" key="2">
    <source>
        <dbReference type="Proteomes" id="UP000276133"/>
    </source>
</evidence>
<dbReference type="PANTHER" id="PTHR13475:SF3">
    <property type="entry name" value="NEUGRIN"/>
    <property type="match status" value="1"/>
</dbReference>
<sequence>MIRYLSKKIGTNLDVGILVTRGIRYANKPDKRNFDKAKEKNTLTVANLSGAKLRKFKLPLNLVNEEKKFILKGKSSHLTNNIGDDDPEALLKNEEDLDLYSMNENLYHTKIVDEDIRNKKRVKFGIIKKRIDKLEGLDEKYVNLLTWDAKEQIKHLHLSDPETWTPERISESFPITLISCKKLLKSKWAPKTLDELERHDEKVIQNWKMLKQLEDNPNSAGPSINIYREYKKMNKLNLLKNATGLTGINFERKSHIFSDSYAVHESLLCEPGSFSKIVVHKDNYVKKVFGRNLEEEEVKKGAKDHLTNDKDSFDEHLMFTK</sequence>
<comment type="caution">
    <text evidence="1">The sequence shown here is derived from an EMBL/GenBank/DDBJ whole genome shotgun (WGS) entry which is preliminary data.</text>
</comment>
<dbReference type="EMBL" id="REGN01012992">
    <property type="protein sequence ID" value="RMZ94524.1"/>
    <property type="molecule type" value="Genomic_DNA"/>
</dbReference>
<dbReference type="PANTHER" id="PTHR13475">
    <property type="entry name" value="NEUGRIN"/>
    <property type="match status" value="1"/>
</dbReference>
<proteinExistence type="predicted"/>
<keyword evidence="2" id="KW-1185">Reference proteome</keyword>
<accession>A0A3M7P760</accession>
<dbReference type="Pfam" id="PF06413">
    <property type="entry name" value="Neugrin"/>
    <property type="match status" value="1"/>
</dbReference>
<dbReference type="InterPro" id="IPR010487">
    <property type="entry name" value="NGRN/Rrg9"/>
</dbReference>
<feature type="non-terminal residue" evidence="1">
    <location>
        <position position="321"/>
    </location>
</feature>
<dbReference type="Proteomes" id="UP000276133">
    <property type="component" value="Unassembled WGS sequence"/>
</dbReference>
<dbReference type="OrthoDB" id="6415470at2759"/>